<evidence type="ECO:0000313" key="2">
    <source>
        <dbReference type="Proteomes" id="UP000192520"/>
    </source>
</evidence>
<evidence type="ECO:0000313" key="1">
    <source>
        <dbReference type="EMBL" id="OQX50782.1"/>
    </source>
</evidence>
<accession>A0A1W9NXM6</accession>
<dbReference type="AlphaFoldDB" id="A0A1W9NXM6"/>
<proteinExistence type="predicted"/>
<organism evidence="1 2">
    <name type="scientific">candidate division CPR3 bacterium 4484_211</name>
    <dbReference type="NCBI Taxonomy" id="1968527"/>
    <lineage>
        <taxon>Bacteria</taxon>
        <taxon>Bacteria division CPR3</taxon>
    </lineage>
</organism>
<name>A0A1W9NXM6_UNCC3</name>
<protein>
    <submittedName>
        <fullName evidence="1">Uncharacterized protein</fullName>
    </submittedName>
</protein>
<dbReference type="EMBL" id="MZGJ01000019">
    <property type="protein sequence ID" value="OQX50782.1"/>
    <property type="molecule type" value="Genomic_DNA"/>
</dbReference>
<comment type="caution">
    <text evidence="1">The sequence shown here is derived from an EMBL/GenBank/DDBJ whole genome shotgun (WGS) entry which is preliminary data.</text>
</comment>
<gene>
    <name evidence="1" type="ORF">B5M47_03190</name>
</gene>
<sequence>MYALTLAIYGENFLITERLKTYANQGASIDYRFWKSCGGGGIDYLERETAKKDFKAFEFKYTRDYLSRGARGFSRTYQMPVEIVNMSNYHKFLKIQPLPARLPTSRVTANSCRAPNGTALSLLLGAISQACSSATRQRSLLEKGESVKCQIKNAKYQTKSK</sequence>
<reference evidence="2" key="1">
    <citation type="submission" date="2017-03" db="EMBL/GenBank/DDBJ databases">
        <title>Novel pathways for hydrocarbon cycling and metabolic interdependencies in hydrothermal sediment communities.</title>
        <authorList>
            <person name="Dombrowski N."/>
            <person name="Seitz K."/>
            <person name="Teske A."/>
            <person name="Baker B."/>
        </authorList>
    </citation>
    <scope>NUCLEOTIDE SEQUENCE [LARGE SCALE GENOMIC DNA]</scope>
</reference>
<dbReference type="Proteomes" id="UP000192520">
    <property type="component" value="Unassembled WGS sequence"/>
</dbReference>